<keyword evidence="3" id="KW-1185">Reference proteome</keyword>
<organism evidence="2 3">
    <name type="scientific">Rubrivivax gelatinosus</name>
    <name type="common">Rhodocyclus gelatinosus</name>
    <name type="synonym">Rhodopseudomonas gelatinosa</name>
    <dbReference type="NCBI Taxonomy" id="28068"/>
    <lineage>
        <taxon>Bacteria</taxon>
        <taxon>Pseudomonadati</taxon>
        <taxon>Pseudomonadota</taxon>
        <taxon>Betaproteobacteria</taxon>
        <taxon>Burkholderiales</taxon>
        <taxon>Sphaerotilaceae</taxon>
        <taxon>Rubrivivax</taxon>
    </lineage>
</organism>
<dbReference type="RefSeq" id="WP_200228459.1">
    <property type="nucleotide sequence ID" value="NZ_NRRT01000021.1"/>
</dbReference>
<dbReference type="InterPro" id="IPR019600">
    <property type="entry name" value="Hemin_uptake_protein_HemP"/>
</dbReference>
<dbReference type="Proteomes" id="UP001041814">
    <property type="component" value="Unassembled WGS sequence"/>
</dbReference>
<proteinExistence type="predicted"/>
<evidence type="ECO:0000256" key="1">
    <source>
        <dbReference type="SAM" id="MobiDB-lite"/>
    </source>
</evidence>
<reference evidence="2" key="2">
    <citation type="journal article" date="2020" name="Microorganisms">
        <title>Osmotic Adaptation and Compatible Solute Biosynthesis of Phototrophic Bacteria as Revealed from Genome Analyses.</title>
        <authorList>
            <person name="Imhoff J.F."/>
            <person name="Rahn T."/>
            <person name="Kunzel S."/>
            <person name="Keller A."/>
            <person name="Neulinger S.C."/>
        </authorList>
    </citation>
    <scope>NUCLEOTIDE SEQUENCE</scope>
    <source>
        <strain evidence="2">IM 151</strain>
    </source>
</reference>
<accession>A0ABS1E1E1</accession>
<evidence type="ECO:0000313" key="2">
    <source>
        <dbReference type="EMBL" id="MBK1715563.1"/>
    </source>
</evidence>
<dbReference type="Pfam" id="PF10636">
    <property type="entry name" value="hemP"/>
    <property type="match status" value="1"/>
</dbReference>
<protein>
    <recommendedName>
        <fullName evidence="4">Hemin uptake protein HemP</fullName>
    </recommendedName>
</protein>
<reference evidence="2" key="1">
    <citation type="submission" date="2017-08" db="EMBL/GenBank/DDBJ databases">
        <authorList>
            <person name="Imhoff J.F."/>
            <person name="Rahn T."/>
            <person name="Kuenzel S."/>
            <person name="Neulinger S.C."/>
        </authorList>
    </citation>
    <scope>NUCLEOTIDE SEQUENCE</scope>
    <source>
        <strain evidence="2">IM 151</strain>
    </source>
</reference>
<evidence type="ECO:0000313" key="3">
    <source>
        <dbReference type="Proteomes" id="UP001041814"/>
    </source>
</evidence>
<comment type="caution">
    <text evidence="2">The sequence shown here is derived from an EMBL/GenBank/DDBJ whole genome shotgun (WGS) entry which is preliminary data.</text>
</comment>
<gene>
    <name evidence="2" type="ORF">CKO43_22685</name>
</gene>
<evidence type="ECO:0008006" key="4">
    <source>
        <dbReference type="Google" id="ProtNLM"/>
    </source>
</evidence>
<sequence length="74" mass="7980">MLHPEPLEPAARPPADAPARPAAAAVMHKPAAAGRRPRWDSAVLFAGSEEIEIVHGDALYRMRITSMGKLILTK</sequence>
<feature type="region of interest" description="Disordered" evidence="1">
    <location>
        <begin position="1"/>
        <end position="23"/>
    </location>
</feature>
<dbReference type="EMBL" id="NRRU01000132">
    <property type="protein sequence ID" value="MBK1715563.1"/>
    <property type="molecule type" value="Genomic_DNA"/>
</dbReference>
<name>A0ABS1E1E1_RUBGE</name>
<dbReference type="Gene3D" id="2.10.70.10">
    <property type="entry name" value="Complement Module, domain 1"/>
    <property type="match status" value="1"/>
</dbReference>